<evidence type="ECO:0000313" key="1">
    <source>
        <dbReference type="EMBL" id="KAL3683616.1"/>
    </source>
</evidence>
<protein>
    <recommendedName>
        <fullName evidence="3">F-box associated domain-containing protein</fullName>
    </recommendedName>
</protein>
<sequence length="332" mass="38790">MDPEVWQHLADHEDILRLVLMVQAPPINQLPFGQRSQFTVTGSAKGLLLLERNHEAHRNKNLHRMDRFLFNPLTQDFSKLPPVPRNPHERECSLQYPMIITVDNDRVIRVVAIELGREELGQRWWKIIKILIWQENGSRGWEAADVHEYATSSRFSSLEVQELTEGVFAAGKLFLNPRCVNPRGNGKNGYRVMECNWETHSVLIGNFEPNPIQHLFQHQGVLMRLTGTWRQVQPQSLKLCTFDHLNGTWLQESTMELPKQMVKRFYDTLYHERATFVHVEGDILCIGNQYRGEVLLLYNLLSRSWTEVCAKYLMNQDGNNPNRYIYLWSPSK</sequence>
<dbReference type="EMBL" id="JBJQOH010000006">
    <property type="protein sequence ID" value="KAL3683616.1"/>
    <property type="molecule type" value="Genomic_DNA"/>
</dbReference>
<dbReference type="PANTHER" id="PTHR31672">
    <property type="entry name" value="BNACNNG10540D PROTEIN"/>
    <property type="match status" value="1"/>
</dbReference>
<reference evidence="1 2" key="1">
    <citation type="submission" date="2024-09" db="EMBL/GenBank/DDBJ databases">
        <title>Chromosome-scale assembly of Riccia sorocarpa.</title>
        <authorList>
            <person name="Paukszto L."/>
        </authorList>
    </citation>
    <scope>NUCLEOTIDE SEQUENCE [LARGE SCALE GENOMIC DNA]</scope>
    <source>
        <strain evidence="1">LP-2024</strain>
        <tissue evidence="1">Aerial parts of the thallus</tissue>
    </source>
</reference>
<dbReference type="PANTHER" id="PTHR31672:SF13">
    <property type="entry name" value="F-BOX PROTEIN CPR30-LIKE"/>
    <property type="match status" value="1"/>
</dbReference>
<accession>A0ABD3GY48</accession>
<gene>
    <name evidence="1" type="ORF">R1sor_001638</name>
</gene>
<name>A0ABD3GY48_9MARC</name>
<proteinExistence type="predicted"/>
<evidence type="ECO:0000313" key="2">
    <source>
        <dbReference type="Proteomes" id="UP001633002"/>
    </source>
</evidence>
<organism evidence="1 2">
    <name type="scientific">Riccia sorocarpa</name>
    <dbReference type="NCBI Taxonomy" id="122646"/>
    <lineage>
        <taxon>Eukaryota</taxon>
        <taxon>Viridiplantae</taxon>
        <taxon>Streptophyta</taxon>
        <taxon>Embryophyta</taxon>
        <taxon>Marchantiophyta</taxon>
        <taxon>Marchantiopsida</taxon>
        <taxon>Marchantiidae</taxon>
        <taxon>Marchantiales</taxon>
        <taxon>Ricciaceae</taxon>
        <taxon>Riccia</taxon>
    </lineage>
</organism>
<keyword evidence="2" id="KW-1185">Reference proteome</keyword>
<dbReference type="AlphaFoldDB" id="A0ABD3GY48"/>
<dbReference type="InterPro" id="IPR050796">
    <property type="entry name" value="SCF_F-box_component"/>
</dbReference>
<evidence type="ECO:0008006" key="3">
    <source>
        <dbReference type="Google" id="ProtNLM"/>
    </source>
</evidence>
<comment type="caution">
    <text evidence="1">The sequence shown here is derived from an EMBL/GenBank/DDBJ whole genome shotgun (WGS) entry which is preliminary data.</text>
</comment>
<dbReference type="Proteomes" id="UP001633002">
    <property type="component" value="Unassembled WGS sequence"/>
</dbReference>